<accession>A0A182YLF4</accession>
<dbReference type="InterPro" id="IPR048481">
    <property type="entry name" value="LRIM1_APL1C-like_dimer"/>
</dbReference>
<dbReference type="PANTHER" id="PTHR45617">
    <property type="entry name" value="LEUCINE RICH REPEAT FAMILY PROTEIN"/>
    <property type="match status" value="1"/>
</dbReference>
<dbReference type="SUPFAM" id="SSF52058">
    <property type="entry name" value="L domain-like"/>
    <property type="match status" value="1"/>
</dbReference>
<dbReference type="VEuPathDB" id="VectorBase:ASTE000814"/>
<protein>
    <recommendedName>
        <fullName evidence="3">LRIM1/APL1C-like dimerization domain-containing protein</fullName>
    </recommendedName>
</protein>
<dbReference type="VEuPathDB" id="VectorBase:ASTEI20_035052"/>
<name>A0A182YLF4_ANOST</name>
<dbReference type="InterPro" id="IPR001611">
    <property type="entry name" value="Leu-rich_rpt"/>
</dbReference>
<organism evidence="4 5">
    <name type="scientific">Anopheles stephensi</name>
    <name type="common">Indo-Pakistan malaria mosquito</name>
    <dbReference type="NCBI Taxonomy" id="30069"/>
    <lineage>
        <taxon>Eukaryota</taxon>
        <taxon>Metazoa</taxon>
        <taxon>Ecdysozoa</taxon>
        <taxon>Arthropoda</taxon>
        <taxon>Hexapoda</taxon>
        <taxon>Insecta</taxon>
        <taxon>Pterygota</taxon>
        <taxon>Neoptera</taxon>
        <taxon>Endopterygota</taxon>
        <taxon>Diptera</taxon>
        <taxon>Nematocera</taxon>
        <taxon>Culicoidea</taxon>
        <taxon>Culicidae</taxon>
        <taxon>Anophelinae</taxon>
        <taxon>Anopheles</taxon>
    </lineage>
</organism>
<reference evidence="5" key="1">
    <citation type="journal article" date="2014" name="Genome Biol.">
        <title>Genome analysis of a major urban malaria vector mosquito, Anopheles stephensi.</title>
        <authorList>
            <person name="Jiang X."/>
            <person name="Peery A."/>
            <person name="Hall A.B."/>
            <person name="Sharma A."/>
            <person name="Chen X.G."/>
            <person name="Waterhouse R.M."/>
            <person name="Komissarov A."/>
            <person name="Riehle M.M."/>
            <person name="Shouche Y."/>
            <person name="Sharakhova M.V."/>
            <person name="Lawson D."/>
            <person name="Pakpour N."/>
            <person name="Arensburger P."/>
            <person name="Davidson V.L."/>
            <person name="Eiglmeier K."/>
            <person name="Emrich S."/>
            <person name="George P."/>
            <person name="Kennedy R.C."/>
            <person name="Mane S.P."/>
            <person name="Maslen G."/>
            <person name="Oringanje C."/>
            <person name="Qi Y."/>
            <person name="Settlage R."/>
            <person name="Tojo M."/>
            <person name="Tubio J.M."/>
            <person name="Unger M.F."/>
            <person name="Wang B."/>
            <person name="Vernick K.D."/>
            <person name="Ribeiro J.M."/>
            <person name="James A.A."/>
            <person name="Michel K."/>
            <person name="Riehle M.A."/>
            <person name="Luckhart S."/>
            <person name="Sharakhov I.V."/>
            <person name="Tu Z."/>
        </authorList>
    </citation>
    <scope>NUCLEOTIDE SEQUENCE [LARGE SCALE GENOMIC DNA]</scope>
    <source>
        <strain evidence="5">Indian</strain>
    </source>
</reference>
<dbReference type="PROSITE" id="PS51450">
    <property type="entry name" value="LRR"/>
    <property type="match status" value="1"/>
</dbReference>
<dbReference type="Pfam" id="PF20733">
    <property type="entry name" value="LRIM1_dimer"/>
    <property type="match status" value="1"/>
</dbReference>
<dbReference type="OMA" id="SAWNVKE"/>
<evidence type="ECO:0000259" key="3">
    <source>
        <dbReference type="Pfam" id="PF20733"/>
    </source>
</evidence>
<dbReference type="PANTHER" id="PTHR45617:SF178">
    <property type="entry name" value="ASTROCYTIC LEUCINE-RICH REPEAT MOLECULE-RELATED"/>
    <property type="match status" value="1"/>
</dbReference>
<keyword evidence="1" id="KW-0433">Leucine-rich repeat</keyword>
<dbReference type="Gene3D" id="6.10.280.140">
    <property type="match status" value="1"/>
</dbReference>
<feature type="domain" description="LRIM1/APL1C-like dimerization" evidence="3">
    <location>
        <begin position="319"/>
        <end position="504"/>
    </location>
</feature>
<sequence length="514" mass="58051">MVSLRVCTVLLAVATAIHQVKYQGSKYKIEKVMDITLKHALESIRPSAWNVKELDLSGNLLSKISADDLAPFTNLEVLNVSSNVVYESLDVRSLSKLQTIDLNNNFVTEVLVGPAIQTLHAANNNISSVICYGERQGWGSKRLYLANNKIGSLLSLADACRSRVEYLDLKLNEIDMLDFGDLAASSETLKHLNLEYNFIFDVKNQRNVVFSQLEMLDLSSNKLAHLGPEFAAVSQGRSINLSNNKLVLLSEVKFSPAVTSFDLRGNGLQCATLKKFFKKNKQLESVSIATVRDATGRDKEACTDTDKYEGPYCCENLVAPYAERLIDLKRKEYALFSRVGSEKERAECEKENKDRLRKVDMIKKQYSTTIDEETRRNQMKIQLTQTKTALERKLPALQNAYNELAGELETVAAELQITVTEDHNLLQLLRSIVQRYEDHYIEEQGKQSNAIRDWDMYQKKETELLEENARMKKLNGEADTALQKANATLQDLNVREQNLIKILSKVQPSAQAEA</sequence>
<reference evidence="4" key="2">
    <citation type="submission" date="2020-05" db="UniProtKB">
        <authorList>
            <consortium name="EnsemblMetazoa"/>
        </authorList>
    </citation>
    <scope>IDENTIFICATION</scope>
    <source>
        <strain evidence="4">Indian</strain>
    </source>
</reference>
<dbReference type="AlphaFoldDB" id="A0A182YLF4"/>
<dbReference type="InterPro" id="IPR032675">
    <property type="entry name" value="LRR_dom_sf"/>
</dbReference>
<dbReference type="EnsemblMetazoa" id="ASTEI09290-RA">
    <property type="protein sequence ID" value="ASTEI09290-PA"/>
    <property type="gene ID" value="ASTEI09290"/>
</dbReference>
<dbReference type="VEuPathDB" id="VectorBase:ASTEI09290"/>
<keyword evidence="2" id="KW-0677">Repeat</keyword>
<evidence type="ECO:0000313" key="4">
    <source>
        <dbReference type="EnsemblMetazoa" id="ASTEI09290-PA"/>
    </source>
</evidence>
<dbReference type="Gene3D" id="1.20.5.4090">
    <property type="match status" value="1"/>
</dbReference>
<proteinExistence type="predicted"/>
<keyword evidence="5" id="KW-1185">Reference proteome</keyword>
<dbReference type="Proteomes" id="UP000076408">
    <property type="component" value="Unassembled WGS sequence"/>
</dbReference>
<dbReference type="STRING" id="30069.A0A182YLF4"/>
<evidence type="ECO:0000256" key="1">
    <source>
        <dbReference type="ARBA" id="ARBA00022614"/>
    </source>
</evidence>
<evidence type="ECO:0000313" key="5">
    <source>
        <dbReference type="Proteomes" id="UP000076408"/>
    </source>
</evidence>
<evidence type="ECO:0000256" key="2">
    <source>
        <dbReference type="ARBA" id="ARBA00022737"/>
    </source>
</evidence>
<dbReference type="Gene3D" id="3.80.10.10">
    <property type="entry name" value="Ribonuclease Inhibitor"/>
    <property type="match status" value="1"/>
</dbReference>